<proteinExistence type="predicted"/>
<dbReference type="Proteomes" id="UP001232019">
    <property type="component" value="Chromosome"/>
</dbReference>
<organism evidence="2">
    <name type="scientific">Marivirga arenosa</name>
    <dbReference type="NCBI Taxonomy" id="3059076"/>
    <lineage>
        <taxon>Bacteria</taxon>
        <taxon>Pseudomonadati</taxon>
        <taxon>Bacteroidota</taxon>
        <taxon>Cytophagia</taxon>
        <taxon>Cytophagales</taxon>
        <taxon>Marivirgaceae</taxon>
        <taxon>Marivirga</taxon>
    </lineage>
</organism>
<dbReference type="RefSeq" id="WP_302128559.1">
    <property type="nucleotide sequence ID" value="NZ_CP129968.2"/>
</dbReference>
<gene>
    <name evidence="2" type="ORF">QYS47_13905</name>
</gene>
<evidence type="ECO:0000256" key="1">
    <source>
        <dbReference type="SAM" id="Coils"/>
    </source>
</evidence>
<sequence length="246" mass="28002">MKFIYSIILYFVGMAVYGQGLQQLVFSGGKNFTGKDVLQLEYGLNIERLNNNINQYNQQISQYGLIKYGVLHNLDIAFSYNFSRQQLFVSDQMRRSNGLSNFTAGFKKKISQNFSLKSDLGFSRNEFDKLVGAAQITAISEHNIDSYLALENNLGLSWSSGSPRANLVYLSGITFTIPYPLDIIVEYYGQYGRESWDNYANLGIGYYFSADIMIEAYAGFGNTNDQDTTFVSLNLYWRLVPARYNK</sequence>
<dbReference type="AlphaFoldDB" id="A0AA49GH18"/>
<dbReference type="EMBL" id="CP129968">
    <property type="protein sequence ID" value="WKK82987.1"/>
    <property type="molecule type" value="Genomic_DNA"/>
</dbReference>
<reference evidence="2" key="1">
    <citation type="submission" date="2023-08" db="EMBL/GenBank/DDBJ databases">
        <title>Comparative genomics and taxonomic characterization of three novel marine species of genus Marivirga.</title>
        <authorList>
            <person name="Muhammad N."/>
            <person name="Kim S.-G."/>
        </authorList>
    </citation>
    <scope>NUCLEOTIDE SEQUENCE</scope>
    <source>
        <strain evidence="2">BKB1-2</strain>
    </source>
</reference>
<protein>
    <submittedName>
        <fullName evidence="2">Uncharacterized protein</fullName>
    </submittedName>
</protein>
<name>A0AA49GH18_9BACT</name>
<evidence type="ECO:0000313" key="2">
    <source>
        <dbReference type="EMBL" id="WKK82987.1"/>
    </source>
</evidence>
<feature type="coiled-coil region" evidence="1">
    <location>
        <begin position="39"/>
        <end position="66"/>
    </location>
</feature>
<dbReference type="KEGG" id="marp:QYS47_13905"/>
<accession>A0AA49GH18</accession>
<keyword evidence="1" id="KW-0175">Coiled coil</keyword>